<sequence>MTNEVFLIEKIPSKTLKKIQEDIEKNDLGKARDRLHGLMSTYPNELALRKKLGDIYFLLKYPDMAGRYWYLEENKTPEMVEACLQFEKSMGNDPIAIAKGLKFKGESEILEKLELRQETFPIQHKVKESLLEEPQEPFIDKVVIFGIFSILILTILFALIGVYTVFNWIF</sequence>
<proteinExistence type="predicted"/>
<evidence type="ECO:0000256" key="1">
    <source>
        <dbReference type="SAM" id="Phobius"/>
    </source>
</evidence>
<dbReference type="RefSeq" id="WP_111924584.1">
    <property type="nucleotide sequence ID" value="NZ_JAMAYK010000001.1"/>
</dbReference>
<evidence type="ECO:0000313" key="3">
    <source>
        <dbReference type="Proteomes" id="UP000250174"/>
    </source>
</evidence>
<dbReference type="Pfam" id="PF20225">
    <property type="entry name" value="DUF6584"/>
    <property type="match status" value="1"/>
</dbReference>
<organism evidence="2 3">
    <name type="scientific">Priestia endophytica</name>
    <dbReference type="NCBI Taxonomy" id="135735"/>
    <lineage>
        <taxon>Bacteria</taxon>
        <taxon>Bacillati</taxon>
        <taxon>Bacillota</taxon>
        <taxon>Bacilli</taxon>
        <taxon>Bacillales</taxon>
        <taxon>Bacillaceae</taxon>
        <taxon>Priestia</taxon>
    </lineage>
</organism>
<dbReference type="InterPro" id="IPR046491">
    <property type="entry name" value="DUF6584"/>
</dbReference>
<reference evidence="2 3" key="1">
    <citation type="submission" date="2016-03" db="EMBL/GenBank/DDBJ databases">
        <title>Comparison of Bacillus endophyticus and B. anthracis characteristics using whole genome sequence analysis and microbiological techniques.</title>
        <authorList>
            <person name="Lekota K.E."/>
            <person name="Mafofo J."/>
            <person name="Rees J."/>
            <person name="Muchadeyi F.C."/>
            <person name="Madoroba E."/>
            <person name="Van Heerden H."/>
        </authorList>
    </citation>
    <scope>NUCLEOTIDE SEQUENCE [LARGE SCALE GENOMIC DNA]</scope>
    <source>
        <strain evidence="2 3">3631_10C</strain>
    </source>
</reference>
<feature type="transmembrane region" description="Helical" evidence="1">
    <location>
        <begin position="142"/>
        <end position="166"/>
    </location>
</feature>
<keyword evidence="1" id="KW-0812">Transmembrane</keyword>
<keyword evidence="2" id="KW-0547">Nucleotide-binding</keyword>
<keyword evidence="2" id="KW-0378">Hydrolase</keyword>
<protein>
    <submittedName>
        <fullName evidence="2">DNA helicase</fullName>
    </submittedName>
</protein>
<dbReference type="Proteomes" id="UP000250174">
    <property type="component" value="Unassembled WGS sequence"/>
</dbReference>
<dbReference type="EMBL" id="LVYK01000009">
    <property type="protein sequence ID" value="RAS80539.1"/>
    <property type="molecule type" value="Genomic_DNA"/>
</dbReference>
<name>A0AAX1QF11_9BACI</name>
<dbReference type="GO" id="GO:0004386">
    <property type="term" value="F:helicase activity"/>
    <property type="evidence" value="ECO:0007669"/>
    <property type="project" value="UniProtKB-KW"/>
</dbReference>
<dbReference type="AlphaFoldDB" id="A0AAX1QF11"/>
<accession>A0AAX1QF11</accession>
<keyword evidence="1" id="KW-0472">Membrane</keyword>
<gene>
    <name evidence="2" type="ORF">A3864_04255</name>
</gene>
<evidence type="ECO:0000313" key="2">
    <source>
        <dbReference type="EMBL" id="RAS80539.1"/>
    </source>
</evidence>
<keyword evidence="1" id="KW-1133">Transmembrane helix</keyword>
<comment type="caution">
    <text evidence="2">The sequence shown here is derived from an EMBL/GenBank/DDBJ whole genome shotgun (WGS) entry which is preliminary data.</text>
</comment>
<keyword evidence="2" id="KW-0347">Helicase</keyword>
<keyword evidence="2" id="KW-0067">ATP-binding</keyword>